<sequence>MSFHVDQRGDSEVVDDREPAGPRYYAFDGRRHVIAWSHQNRDGAVVHTRCGIAHTAATEDARSARRPCAECEACPR</sequence>
<keyword evidence="3" id="KW-1185">Reference proteome</keyword>
<dbReference type="Proteomes" id="UP000198727">
    <property type="component" value="Unassembled WGS sequence"/>
</dbReference>
<evidence type="ECO:0000256" key="1">
    <source>
        <dbReference type="SAM" id="MobiDB-lite"/>
    </source>
</evidence>
<dbReference type="EMBL" id="FOWW01000001">
    <property type="protein sequence ID" value="SFP07591.1"/>
    <property type="molecule type" value="Genomic_DNA"/>
</dbReference>
<evidence type="ECO:0000313" key="3">
    <source>
        <dbReference type="Proteomes" id="UP000198727"/>
    </source>
</evidence>
<dbReference type="RefSeq" id="WP_092528124.1">
    <property type="nucleotide sequence ID" value="NZ_FOWW01000001.1"/>
</dbReference>
<accession>A0A1I5MF66</accession>
<gene>
    <name evidence="2" type="ORF">SAMN05421810_101883</name>
</gene>
<protein>
    <submittedName>
        <fullName evidence="2">Uncharacterized protein</fullName>
    </submittedName>
</protein>
<name>A0A1I5MF66_9PSEU</name>
<reference evidence="3" key="1">
    <citation type="submission" date="2016-10" db="EMBL/GenBank/DDBJ databases">
        <authorList>
            <person name="Varghese N."/>
            <person name="Submissions S."/>
        </authorList>
    </citation>
    <scope>NUCLEOTIDE SEQUENCE [LARGE SCALE GENOMIC DNA]</scope>
    <source>
        <strain evidence="3">CGMCC 4.5579</strain>
    </source>
</reference>
<dbReference type="STRING" id="587909.SAMN05421810_101883"/>
<proteinExistence type="predicted"/>
<feature type="region of interest" description="Disordered" evidence="1">
    <location>
        <begin position="1"/>
        <end position="20"/>
    </location>
</feature>
<evidence type="ECO:0000313" key="2">
    <source>
        <dbReference type="EMBL" id="SFP07591.1"/>
    </source>
</evidence>
<organism evidence="2 3">
    <name type="scientific">Amycolatopsis arida</name>
    <dbReference type="NCBI Taxonomy" id="587909"/>
    <lineage>
        <taxon>Bacteria</taxon>
        <taxon>Bacillati</taxon>
        <taxon>Actinomycetota</taxon>
        <taxon>Actinomycetes</taxon>
        <taxon>Pseudonocardiales</taxon>
        <taxon>Pseudonocardiaceae</taxon>
        <taxon>Amycolatopsis</taxon>
    </lineage>
</organism>
<dbReference type="AlphaFoldDB" id="A0A1I5MF66"/>